<proteinExistence type="predicted"/>
<dbReference type="EMBL" id="FQTU01000001">
    <property type="protein sequence ID" value="SHE33332.1"/>
    <property type="molecule type" value="Genomic_DNA"/>
</dbReference>
<dbReference type="SMART" id="SM00100">
    <property type="entry name" value="cNMP"/>
    <property type="match status" value="1"/>
</dbReference>
<dbReference type="OrthoDB" id="9776746at2"/>
<dbReference type="InterPro" id="IPR014710">
    <property type="entry name" value="RmlC-like_jellyroll"/>
</dbReference>
<dbReference type="GO" id="GO:0003700">
    <property type="term" value="F:DNA-binding transcription factor activity"/>
    <property type="evidence" value="ECO:0007669"/>
    <property type="project" value="TreeGrafter"/>
</dbReference>
<accession>A0A1M4SME9</accession>
<evidence type="ECO:0000256" key="2">
    <source>
        <dbReference type="ARBA" id="ARBA00023125"/>
    </source>
</evidence>
<dbReference type="STRING" id="1120975.SAMN02746064_00311"/>
<dbReference type="Pfam" id="PF13545">
    <property type="entry name" value="HTH_Crp_2"/>
    <property type="match status" value="1"/>
</dbReference>
<keyword evidence="3" id="KW-0804">Transcription</keyword>
<name>A0A1M4SME9_9FIRM</name>
<evidence type="ECO:0000256" key="1">
    <source>
        <dbReference type="ARBA" id="ARBA00023015"/>
    </source>
</evidence>
<organism evidence="5 6">
    <name type="scientific">Alkalibacter saccharofermentans DSM 14828</name>
    <dbReference type="NCBI Taxonomy" id="1120975"/>
    <lineage>
        <taxon>Bacteria</taxon>
        <taxon>Bacillati</taxon>
        <taxon>Bacillota</taxon>
        <taxon>Clostridia</taxon>
        <taxon>Eubacteriales</taxon>
        <taxon>Eubacteriaceae</taxon>
        <taxon>Alkalibacter</taxon>
    </lineage>
</organism>
<dbReference type="GO" id="GO:0005829">
    <property type="term" value="C:cytosol"/>
    <property type="evidence" value="ECO:0007669"/>
    <property type="project" value="TreeGrafter"/>
</dbReference>
<dbReference type="RefSeq" id="WP_073269296.1">
    <property type="nucleotide sequence ID" value="NZ_FQTU01000001.1"/>
</dbReference>
<gene>
    <name evidence="5" type="ORF">SAMN02746064_00311</name>
</gene>
<evidence type="ECO:0000259" key="4">
    <source>
        <dbReference type="PROSITE" id="PS50042"/>
    </source>
</evidence>
<dbReference type="Pfam" id="PF00027">
    <property type="entry name" value="cNMP_binding"/>
    <property type="match status" value="1"/>
</dbReference>
<keyword evidence="6" id="KW-1185">Reference proteome</keyword>
<keyword evidence="2" id="KW-0238">DNA-binding</keyword>
<keyword evidence="1" id="KW-0805">Transcription regulation</keyword>
<dbReference type="PROSITE" id="PS50042">
    <property type="entry name" value="CNMP_BINDING_3"/>
    <property type="match status" value="1"/>
</dbReference>
<protein>
    <submittedName>
        <fullName evidence="5">CRP/FNR family transcriptional regulator, anaerobic regulatory protein</fullName>
    </submittedName>
</protein>
<dbReference type="Gene3D" id="1.10.10.10">
    <property type="entry name" value="Winged helix-like DNA-binding domain superfamily/Winged helix DNA-binding domain"/>
    <property type="match status" value="1"/>
</dbReference>
<evidence type="ECO:0000313" key="5">
    <source>
        <dbReference type="EMBL" id="SHE33332.1"/>
    </source>
</evidence>
<dbReference type="PANTHER" id="PTHR24567:SF26">
    <property type="entry name" value="REGULATORY PROTEIN YEIL"/>
    <property type="match status" value="1"/>
</dbReference>
<evidence type="ECO:0000256" key="3">
    <source>
        <dbReference type="ARBA" id="ARBA00023163"/>
    </source>
</evidence>
<feature type="domain" description="Cyclic nucleotide-binding" evidence="4">
    <location>
        <begin position="12"/>
        <end position="134"/>
    </location>
</feature>
<dbReference type="AlphaFoldDB" id="A0A1M4SME9"/>
<dbReference type="InterPro" id="IPR012318">
    <property type="entry name" value="HTH_CRP"/>
</dbReference>
<dbReference type="Gene3D" id="2.60.120.10">
    <property type="entry name" value="Jelly Rolls"/>
    <property type="match status" value="1"/>
</dbReference>
<dbReference type="CDD" id="cd00038">
    <property type="entry name" value="CAP_ED"/>
    <property type="match status" value="1"/>
</dbReference>
<dbReference type="InterPro" id="IPR036388">
    <property type="entry name" value="WH-like_DNA-bd_sf"/>
</dbReference>
<sequence>MSKKEFERTFEMLSHLKDSQLSEIFRHAVIKVVEKGQFLQMEGEGCYGVPFILEGSIRFYRTTEDGKEKTLFRLGKGEVCLLAAMCILSEMDYSFNAYAEKNSRIMVMPTDLFFDLYHRDEIIQKYIFRQLTTKLITAYEQVEASALYDVRTRLEEYLSNHKDTHNIVVATHEKIAGDIGTSREVVTRNLKKLQMEDKIELRRGRIFLK</sequence>
<dbReference type="PANTHER" id="PTHR24567">
    <property type="entry name" value="CRP FAMILY TRANSCRIPTIONAL REGULATORY PROTEIN"/>
    <property type="match status" value="1"/>
</dbReference>
<dbReference type="InterPro" id="IPR000595">
    <property type="entry name" value="cNMP-bd_dom"/>
</dbReference>
<dbReference type="Proteomes" id="UP000184251">
    <property type="component" value="Unassembled WGS sequence"/>
</dbReference>
<dbReference type="GO" id="GO:0003677">
    <property type="term" value="F:DNA binding"/>
    <property type="evidence" value="ECO:0007669"/>
    <property type="project" value="UniProtKB-KW"/>
</dbReference>
<dbReference type="InterPro" id="IPR036390">
    <property type="entry name" value="WH_DNA-bd_sf"/>
</dbReference>
<evidence type="ECO:0000313" key="6">
    <source>
        <dbReference type="Proteomes" id="UP000184251"/>
    </source>
</evidence>
<reference evidence="5 6" key="1">
    <citation type="submission" date="2016-11" db="EMBL/GenBank/DDBJ databases">
        <authorList>
            <person name="Jaros S."/>
            <person name="Januszkiewicz K."/>
            <person name="Wedrychowicz H."/>
        </authorList>
    </citation>
    <scope>NUCLEOTIDE SEQUENCE [LARGE SCALE GENOMIC DNA]</scope>
    <source>
        <strain evidence="5 6">DSM 14828</strain>
    </source>
</reference>
<dbReference type="InterPro" id="IPR050397">
    <property type="entry name" value="Env_Response_Regulators"/>
</dbReference>
<dbReference type="SUPFAM" id="SSF46785">
    <property type="entry name" value="Winged helix' DNA-binding domain"/>
    <property type="match status" value="1"/>
</dbReference>
<dbReference type="InterPro" id="IPR018490">
    <property type="entry name" value="cNMP-bd_dom_sf"/>
</dbReference>
<dbReference type="SUPFAM" id="SSF51206">
    <property type="entry name" value="cAMP-binding domain-like"/>
    <property type="match status" value="1"/>
</dbReference>